<dbReference type="PROSITE" id="PS51257">
    <property type="entry name" value="PROKAR_LIPOPROTEIN"/>
    <property type="match status" value="1"/>
</dbReference>
<accession>A0A6I4SMS5</accession>
<dbReference type="CDD" id="cd22268">
    <property type="entry name" value="DPBB_RlpA-like"/>
    <property type="match status" value="1"/>
</dbReference>
<dbReference type="OrthoDB" id="9779128at2"/>
<dbReference type="Pfam" id="PF05036">
    <property type="entry name" value="SPOR"/>
    <property type="match status" value="1"/>
</dbReference>
<dbReference type="InterPro" id="IPR007730">
    <property type="entry name" value="SPOR-like_dom"/>
</dbReference>
<dbReference type="InterPro" id="IPR036908">
    <property type="entry name" value="RlpA-like_sf"/>
</dbReference>
<dbReference type="InterPro" id="IPR036680">
    <property type="entry name" value="SPOR-like_sf"/>
</dbReference>
<evidence type="ECO:0000313" key="4">
    <source>
        <dbReference type="Proteomes" id="UP000468943"/>
    </source>
</evidence>
<keyword evidence="1" id="KW-0732">Signal</keyword>
<evidence type="ECO:0000256" key="1">
    <source>
        <dbReference type="SAM" id="SignalP"/>
    </source>
</evidence>
<evidence type="ECO:0000259" key="2">
    <source>
        <dbReference type="PROSITE" id="PS51724"/>
    </source>
</evidence>
<reference evidence="3 4" key="1">
    <citation type="submission" date="2019-12" db="EMBL/GenBank/DDBJ databases">
        <title>Genomic-based taxomic classification of the family Erythrobacteraceae.</title>
        <authorList>
            <person name="Xu L."/>
        </authorList>
    </citation>
    <scope>NUCLEOTIDE SEQUENCE [LARGE SCALE GENOMIC DNA]</scope>
    <source>
        <strain evidence="3 4">JCM 17802</strain>
    </source>
</reference>
<dbReference type="SUPFAM" id="SSF110997">
    <property type="entry name" value="Sporulation related repeat"/>
    <property type="match status" value="1"/>
</dbReference>
<organism evidence="3 4">
    <name type="scientific">Pontixanthobacter gangjinensis</name>
    <dbReference type="NCBI Taxonomy" id="1028742"/>
    <lineage>
        <taxon>Bacteria</taxon>
        <taxon>Pseudomonadati</taxon>
        <taxon>Pseudomonadota</taxon>
        <taxon>Alphaproteobacteria</taxon>
        <taxon>Sphingomonadales</taxon>
        <taxon>Erythrobacteraceae</taxon>
        <taxon>Pontixanthobacter</taxon>
    </lineage>
</organism>
<name>A0A6I4SMS5_9SPHN</name>
<dbReference type="EMBL" id="WTYS01000001">
    <property type="protein sequence ID" value="MXO56984.1"/>
    <property type="molecule type" value="Genomic_DNA"/>
</dbReference>
<dbReference type="Proteomes" id="UP000468943">
    <property type="component" value="Unassembled WGS sequence"/>
</dbReference>
<dbReference type="PANTHER" id="PTHR34183:SF1">
    <property type="entry name" value="ENDOLYTIC PEPTIDOGLYCAN TRANSGLYCOSYLASE RLPA"/>
    <property type="match status" value="1"/>
</dbReference>
<dbReference type="Gene3D" id="2.40.40.10">
    <property type="entry name" value="RlpA-like domain"/>
    <property type="match status" value="1"/>
</dbReference>
<feature type="chain" id="PRO_5026273411" description="SPOR domain-containing protein" evidence="1">
    <location>
        <begin position="26"/>
        <end position="376"/>
    </location>
</feature>
<feature type="signal peptide" evidence="1">
    <location>
        <begin position="1"/>
        <end position="25"/>
    </location>
</feature>
<dbReference type="Gene3D" id="3.30.70.1070">
    <property type="entry name" value="Sporulation related repeat"/>
    <property type="match status" value="1"/>
</dbReference>
<proteinExistence type="predicted"/>
<dbReference type="PANTHER" id="PTHR34183">
    <property type="entry name" value="ENDOLYTIC PEPTIDOGLYCAN TRANSGLYCOSYLASE RLPA"/>
    <property type="match status" value="1"/>
</dbReference>
<comment type="caution">
    <text evidence="3">The sequence shown here is derived from an EMBL/GenBank/DDBJ whole genome shotgun (WGS) entry which is preliminary data.</text>
</comment>
<dbReference type="PROSITE" id="PS51724">
    <property type="entry name" value="SPOR"/>
    <property type="match status" value="1"/>
</dbReference>
<dbReference type="RefSeq" id="WP_160598121.1">
    <property type="nucleotide sequence ID" value="NZ_WTYS01000001.1"/>
</dbReference>
<gene>
    <name evidence="3" type="ORF">GRI36_08810</name>
</gene>
<keyword evidence="4" id="KW-1185">Reference proteome</keyword>
<sequence>MRLPNRVSTRFPAYFWALGLTALLAACGRGGNDPSALVSATDGPSSVQSGPAADYPVIVGDPYYIGQTLYTPFDTMNYDEVGYAMADPEGGSGVTVSHRTLPMPSYVEITALDSGKTILARVERRGPMTGNGVVGLSNAAQRQLEVSNRAPIRIRRVNSAEVDRAKLRGGEAAPARMDTPKSLLAVLKRKLPEAGAASLAVAQQATPETAPAPAPALAKAPATAMAAARELPAVPKAMAAATPGSTPFENAFSTTGRKAVTAYPLAPITGSKPPIAAQAATPLAKIATNDAPKPVSPASTAPTQSQVTANFVIQAAAFSSKDNADRVADSIDGFVQKSGRFYRVRKGPFANRGQAEAALAKVRAAGYSDARVFTAG</sequence>
<dbReference type="GO" id="GO:0009279">
    <property type="term" value="C:cell outer membrane"/>
    <property type="evidence" value="ECO:0007669"/>
    <property type="project" value="TreeGrafter"/>
</dbReference>
<feature type="domain" description="SPOR" evidence="2">
    <location>
        <begin position="297"/>
        <end position="375"/>
    </location>
</feature>
<dbReference type="GO" id="GO:0042834">
    <property type="term" value="F:peptidoglycan binding"/>
    <property type="evidence" value="ECO:0007669"/>
    <property type="project" value="InterPro"/>
</dbReference>
<dbReference type="AlphaFoldDB" id="A0A6I4SMS5"/>
<protein>
    <recommendedName>
        <fullName evidence="2">SPOR domain-containing protein</fullName>
    </recommendedName>
</protein>
<evidence type="ECO:0000313" key="3">
    <source>
        <dbReference type="EMBL" id="MXO56984.1"/>
    </source>
</evidence>